<reference evidence="2" key="2">
    <citation type="submission" date="2021-09" db="EMBL/GenBank/DDBJ databases">
        <authorList>
            <person name="Jia N."/>
            <person name="Wang J."/>
            <person name="Shi W."/>
            <person name="Du L."/>
            <person name="Sun Y."/>
            <person name="Zhan W."/>
            <person name="Jiang J."/>
            <person name="Wang Q."/>
            <person name="Zhang B."/>
            <person name="Ji P."/>
            <person name="Sakyi L.B."/>
            <person name="Cui X."/>
            <person name="Yuan T."/>
            <person name="Jiang B."/>
            <person name="Yang W."/>
            <person name="Lam T.T.-Y."/>
            <person name="Chang Q."/>
            <person name="Ding S."/>
            <person name="Wang X."/>
            <person name="Zhu J."/>
            <person name="Ruan X."/>
            <person name="Zhao L."/>
            <person name="Wei J."/>
            <person name="Que T."/>
            <person name="Du C."/>
            <person name="Cheng J."/>
            <person name="Dai P."/>
            <person name="Han X."/>
            <person name="Huang E."/>
            <person name="Gao Y."/>
            <person name="Liu J."/>
            <person name="Shao H."/>
            <person name="Ye R."/>
            <person name="Li L."/>
            <person name="Wei W."/>
            <person name="Wang X."/>
            <person name="Wang C."/>
            <person name="Huo Q."/>
            <person name="Li W."/>
            <person name="Guo W."/>
            <person name="Chen H."/>
            <person name="Chen S."/>
            <person name="Zhou L."/>
            <person name="Zhou L."/>
            <person name="Ni X."/>
            <person name="Tian J."/>
            <person name="Zhou Y."/>
            <person name="Sheng Y."/>
            <person name="Liu T."/>
            <person name="Pan Y."/>
            <person name="Xia L."/>
            <person name="Li J."/>
            <person name="Zhao F."/>
            <person name="Cao W."/>
        </authorList>
    </citation>
    <scope>NUCLEOTIDE SEQUENCE</scope>
    <source>
        <strain evidence="2">Rmic-2018</strain>
        <tissue evidence="2">Larvae</tissue>
    </source>
</reference>
<feature type="compositionally biased region" description="Polar residues" evidence="1">
    <location>
        <begin position="77"/>
        <end position="86"/>
    </location>
</feature>
<name>A0A9J6EYL9_RHIMP</name>
<comment type="caution">
    <text evidence="2">The sequence shown here is derived from an EMBL/GenBank/DDBJ whole genome shotgun (WGS) entry which is preliminary data.</text>
</comment>
<organism evidence="2 3">
    <name type="scientific">Rhipicephalus microplus</name>
    <name type="common">Cattle tick</name>
    <name type="synonym">Boophilus microplus</name>
    <dbReference type="NCBI Taxonomy" id="6941"/>
    <lineage>
        <taxon>Eukaryota</taxon>
        <taxon>Metazoa</taxon>
        <taxon>Ecdysozoa</taxon>
        <taxon>Arthropoda</taxon>
        <taxon>Chelicerata</taxon>
        <taxon>Arachnida</taxon>
        <taxon>Acari</taxon>
        <taxon>Parasitiformes</taxon>
        <taxon>Ixodida</taxon>
        <taxon>Ixodoidea</taxon>
        <taxon>Ixodidae</taxon>
        <taxon>Rhipicephalinae</taxon>
        <taxon>Rhipicephalus</taxon>
        <taxon>Boophilus</taxon>
    </lineage>
</organism>
<proteinExistence type="predicted"/>
<protein>
    <submittedName>
        <fullName evidence="2">Uncharacterized protein</fullName>
    </submittedName>
</protein>
<feature type="compositionally biased region" description="Acidic residues" evidence="1">
    <location>
        <begin position="236"/>
        <end position="248"/>
    </location>
</feature>
<dbReference type="AlphaFoldDB" id="A0A9J6EYL9"/>
<reference evidence="2" key="1">
    <citation type="journal article" date="2020" name="Cell">
        <title>Large-Scale Comparative Analyses of Tick Genomes Elucidate Their Genetic Diversity and Vector Capacities.</title>
        <authorList>
            <consortium name="Tick Genome and Microbiome Consortium (TIGMIC)"/>
            <person name="Jia N."/>
            <person name="Wang J."/>
            <person name="Shi W."/>
            <person name="Du L."/>
            <person name="Sun Y."/>
            <person name="Zhan W."/>
            <person name="Jiang J.F."/>
            <person name="Wang Q."/>
            <person name="Zhang B."/>
            <person name="Ji P."/>
            <person name="Bell-Sakyi L."/>
            <person name="Cui X.M."/>
            <person name="Yuan T.T."/>
            <person name="Jiang B.G."/>
            <person name="Yang W.F."/>
            <person name="Lam T.T."/>
            <person name="Chang Q.C."/>
            <person name="Ding S.J."/>
            <person name="Wang X.J."/>
            <person name="Zhu J.G."/>
            <person name="Ruan X.D."/>
            <person name="Zhao L."/>
            <person name="Wei J.T."/>
            <person name="Ye R.Z."/>
            <person name="Que T.C."/>
            <person name="Du C.H."/>
            <person name="Zhou Y.H."/>
            <person name="Cheng J.X."/>
            <person name="Dai P.F."/>
            <person name="Guo W.B."/>
            <person name="Han X.H."/>
            <person name="Huang E.J."/>
            <person name="Li L.F."/>
            <person name="Wei W."/>
            <person name="Gao Y.C."/>
            <person name="Liu J.Z."/>
            <person name="Shao H.Z."/>
            <person name="Wang X."/>
            <person name="Wang C.C."/>
            <person name="Yang T.C."/>
            <person name="Huo Q.B."/>
            <person name="Li W."/>
            <person name="Chen H.Y."/>
            <person name="Chen S.E."/>
            <person name="Zhou L.G."/>
            <person name="Ni X.B."/>
            <person name="Tian J.H."/>
            <person name="Sheng Y."/>
            <person name="Liu T."/>
            <person name="Pan Y.S."/>
            <person name="Xia L.Y."/>
            <person name="Li J."/>
            <person name="Zhao F."/>
            <person name="Cao W.C."/>
        </authorList>
    </citation>
    <scope>NUCLEOTIDE SEQUENCE</scope>
    <source>
        <strain evidence="2">Rmic-2018</strain>
    </source>
</reference>
<gene>
    <name evidence="2" type="ORF">HPB51_006413</name>
</gene>
<evidence type="ECO:0000256" key="1">
    <source>
        <dbReference type="SAM" id="MobiDB-lite"/>
    </source>
</evidence>
<dbReference type="EMBL" id="JABSTU010000001">
    <property type="protein sequence ID" value="KAH8039393.1"/>
    <property type="molecule type" value="Genomic_DNA"/>
</dbReference>
<feature type="compositionally biased region" description="Low complexity" evidence="1">
    <location>
        <begin position="48"/>
        <end position="60"/>
    </location>
</feature>
<keyword evidence="3" id="KW-1185">Reference proteome</keyword>
<dbReference type="Proteomes" id="UP000821866">
    <property type="component" value="Chromosome 1"/>
</dbReference>
<feature type="region of interest" description="Disordered" evidence="1">
    <location>
        <begin position="224"/>
        <end position="248"/>
    </location>
</feature>
<accession>A0A9J6EYL9</accession>
<evidence type="ECO:0000313" key="2">
    <source>
        <dbReference type="EMBL" id="KAH8039393.1"/>
    </source>
</evidence>
<evidence type="ECO:0000313" key="3">
    <source>
        <dbReference type="Proteomes" id="UP000821866"/>
    </source>
</evidence>
<sequence>MKMPAGKPSRRIANAAPRKLEWSQSYATKKAASSEVCISQHKVHNTKQQKSSPSSIQSAPKPKPTERAGPSHPCGSKLSNNVSKPTKSIDDAKKARRQERGPSTPPYETLCDDMYEDKAVDGVIPTHFFDQDQWERLSDINPITSTPPLNSPHLSPSRVEFSYPDLDEVSSPVSRKNAVAIMRSMRKRAAAAGTSLYPTPQPVKHRNVKEALKGLRKLEQVLKQDRMRKTYQDVSDQSDDAEDETCLE</sequence>
<feature type="region of interest" description="Disordered" evidence="1">
    <location>
        <begin position="1"/>
        <end position="112"/>
    </location>
</feature>